<dbReference type="Proteomes" id="UP000295293">
    <property type="component" value="Unassembled WGS sequence"/>
</dbReference>
<gene>
    <name evidence="1" type="ORF">DFR29_10231</name>
</gene>
<accession>A0A4R6Z6L4</accession>
<comment type="caution">
    <text evidence="1">The sequence shown here is derived from an EMBL/GenBank/DDBJ whole genome shotgun (WGS) entry which is preliminary data.</text>
</comment>
<protein>
    <recommendedName>
        <fullName evidence="3">HNH endonuclease</fullName>
    </recommendedName>
</protein>
<name>A0A4R6Z6L4_9GAMM</name>
<organism evidence="1 2">
    <name type="scientific">Tahibacter aquaticus</name>
    <dbReference type="NCBI Taxonomy" id="520092"/>
    <lineage>
        <taxon>Bacteria</taxon>
        <taxon>Pseudomonadati</taxon>
        <taxon>Pseudomonadota</taxon>
        <taxon>Gammaproteobacteria</taxon>
        <taxon>Lysobacterales</taxon>
        <taxon>Rhodanobacteraceae</taxon>
        <taxon>Tahibacter</taxon>
    </lineage>
</organism>
<keyword evidence="2" id="KW-1185">Reference proteome</keyword>
<proteinExistence type="predicted"/>
<sequence length="362" mass="42084">MLFPYTYIPHEMEKMQTFIDFIFYAVWCQAPLKRPYRLELFTSNPELFEVMTAFHYDDSKGAEFFAGHVERIYGLFAPLSACQVEQLRLWYRANNDVERVCANDHAMSLQRYADFPTELKDLRDQLASFFKGLYSHVDVAALRKKCGDIDDHYQTFVQTNKSGKCPFCGINDLFGEYHSKREAYDHYLPKALYPFNSINFRNLVPACHHCNSSYKTSKDPAYALKDPARAVHRRPVFYPYKTTPHSIELQIGLQHSDIAKLTPADITLQFGPAAIAQEIDTWKDVYGIEERYKSKLCTESDGKAWLTQVLDEWKELGKDPQDFLQTLAFNTGKRPFTDCNFLKRPFLDACRRKGIFNEERSA</sequence>
<dbReference type="OrthoDB" id="9816185at2"/>
<dbReference type="AlphaFoldDB" id="A0A4R6Z6L4"/>
<evidence type="ECO:0008006" key="3">
    <source>
        <dbReference type="Google" id="ProtNLM"/>
    </source>
</evidence>
<dbReference type="EMBL" id="SNZH01000002">
    <property type="protein sequence ID" value="TDR47372.1"/>
    <property type="molecule type" value="Genomic_DNA"/>
</dbReference>
<dbReference type="Gene3D" id="1.10.30.50">
    <property type="match status" value="1"/>
</dbReference>
<reference evidence="1 2" key="1">
    <citation type="submission" date="2019-03" db="EMBL/GenBank/DDBJ databases">
        <title>Genomic Encyclopedia of Type Strains, Phase IV (KMG-IV): sequencing the most valuable type-strain genomes for metagenomic binning, comparative biology and taxonomic classification.</title>
        <authorList>
            <person name="Goeker M."/>
        </authorList>
    </citation>
    <scope>NUCLEOTIDE SEQUENCE [LARGE SCALE GENOMIC DNA]</scope>
    <source>
        <strain evidence="1 2">DSM 21667</strain>
    </source>
</reference>
<evidence type="ECO:0000313" key="2">
    <source>
        <dbReference type="Proteomes" id="UP000295293"/>
    </source>
</evidence>
<evidence type="ECO:0000313" key="1">
    <source>
        <dbReference type="EMBL" id="TDR47372.1"/>
    </source>
</evidence>